<proteinExistence type="predicted"/>
<dbReference type="AlphaFoldDB" id="D8QIV4"/>
<dbReference type="HOGENOM" id="CLU_2378539_0_0_1"/>
<organism evidence="2">
    <name type="scientific">Schizophyllum commune (strain H4-8 / FGSC 9210)</name>
    <name type="common">Split gill fungus</name>
    <dbReference type="NCBI Taxonomy" id="578458"/>
    <lineage>
        <taxon>Eukaryota</taxon>
        <taxon>Fungi</taxon>
        <taxon>Dikarya</taxon>
        <taxon>Basidiomycota</taxon>
        <taxon>Agaricomycotina</taxon>
        <taxon>Agaricomycetes</taxon>
        <taxon>Agaricomycetidae</taxon>
        <taxon>Agaricales</taxon>
        <taxon>Schizophyllaceae</taxon>
        <taxon>Schizophyllum</taxon>
    </lineage>
</organism>
<evidence type="ECO:0000313" key="2">
    <source>
        <dbReference type="Proteomes" id="UP000007431"/>
    </source>
</evidence>
<name>D8QIV4_SCHCM</name>
<evidence type="ECO:0000313" key="1">
    <source>
        <dbReference type="EMBL" id="EFI92296.1"/>
    </source>
</evidence>
<dbReference type="EMBL" id="GL377313">
    <property type="protein sequence ID" value="EFI92296.1"/>
    <property type="molecule type" value="Genomic_DNA"/>
</dbReference>
<gene>
    <name evidence="1" type="ORF">SCHCODRAFT_86147</name>
</gene>
<dbReference type="OrthoDB" id="10358351at2759"/>
<dbReference type="Proteomes" id="UP000007431">
    <property type="component" value="Unassembled WGS sequence"/>
</dbReference>
<feature type="non-terminal residue" evidence="1">
    <location>
        <position position="95"/>
    </location>
</feature>
<reference evidence="1 2" key="1">
    <citation type="journal article" date="2010" name="Nat. Biotechnol.">
        <title>Genome sequence of the model mushroom Schizophyllum commune.</title>
        <authorList>
            <person name="Ohm R.A."/>
            <person name="de Jong J.F."/>
            <person name="Lugones L.G."/>
            <person name="Aerts A."/>
            <person name="Kothe E."/>
            <person name="Stajich J.E."/>
            <person name="de Vries R.P."/>
            <person name="Record E."/>
            <person name="Levasseur A."/>
            <person name="Baker S.E."/>
            <person name="Bartholomew K.A."/>
            <person name="Coutinho P.M."/>
            <person name="Erdmann S."/>
            <person name="Fowler T.J."/>
            <person name="Gathman A.C."/>
            <person name="Lombard V."/>
            <person name="Henrissat B."/>
            <person name="Knabe N."/>
            <person name="Kuees U."/>
            <person name="Lilly W.W."/>
            <person name="Lindquist E."/>
            <person name="Lucas S."/>
            <person name="Magnuson J.K."/>
            <person name="Piumi F."/>
            <person name="Raudaskoski M."/>
            <person name="Salamov A."/>
            <person name="Schmutz J."/>
            <person name="Schwarze F.W.M.R."/>
            <person name="vanKuyk P.A."/>
            <person name="Horton J.S."/>
            <person name="Grigoriev I.V."/>
            <person name="Woesten H.A.B."/>
        </authorList>
    </citation>
    <scope>NUCLEOTIDE SEQUENCE [LARGE SCALE GENOMIC DNA]</scope>
    <source>
        <strain evidence="2">H4-8 / FGSC 9210</strain>
    </source>
</reference>
<accession>D8QIV4</accession>
<protein>
    <submittedName>
        <fullName evidence="1">Expressed protein</fullName>
    </submittedName>
</protein>
<dbReference type="RefSeq" id="XP_003027199.1">
    <property type="nucleotide sequence ID" value="XM_003027153.1"/>
</dbReference>
<dbReference type="KEGG" id="scm:SCHCO_02452519"/>
<keyword evidence="2" id="KW-1185">Reference proteome</keyword>
<dbReference type="InParanoid" id="D8QIV4"/>
<sequence length="95" mass="10565">MQLYASRIRKLDGMDMHYDCPTIIHPRLLAAALAHGPLLPRLHTFSHGPLTMFFFKDVRLRVAEGPVRMTAAVGDQALGTLFPLANVRVLTLNAK</sequence>
<dbReference type="GeneID" id="9593765"/>
<dbReference type="VEuPathDB" id="FungiDB:SCHCODRAFT_02452519"/>